<dbReference type="RefSeq" id="WP_214478337.1">
    <property type="nucleotide sequence ID" value="NZ_CP071709.1"/>
</dbReference>
<reference evidence="1 2" key="1">
    <citation type="submission" date="2021-03" db="EMBL/GenBank/DDBJ databases">
        <title>The first data on the complete genome of the tetrodotoxin-producing bacterium.</title>
        <authorList>
            <person name="Melnikova D.I."/>
            <person name="Nijland R."/>
            <person name="Magarlamov T.Y."/>
        </authorList>
    </citation>
    <scope>NUCLEOTIDE SEQUENCE [LARGE SCALE GENOMIC DNA]</scope>
    <source>
        <strain evidence="1 2">1839</strain>
    </source>
</reference>
<gene>
    <name evidence="1" type="ORF">J1899_08000</name>
</gene>
<proteinExistence type="predicted"/>
<organism evidence="1 2">
    <name type="scientific">Cytobacillus gottheilii</name>
    <dbReference type="NCBI Taxonomy" id="859144"/>
    <lineage>
        <taxon>Bacteria</taxon>
        <taxon>Bacillati</taxon>
        <taxon>Bacillota</taxon>
        <taxon>Bacilli</taxon>
        <taxon>Bacillales</taxon>
        <taxon>Bacillaceae</taxon>
        <taxon>Cytobacillus</taxon>
    </lineage>
</organism>
<dbReference type="EMBL" id="CP071709">
    <property type="protein sequence ID" value="QVY62973.1"/>
    <property type="molecule type" value="Genomic_DNA"/>
</dbReference>
<name>A0ABX8FG13_9BACI</name>
<keyword evidence="2" id="KW-1185">Reference proteome</keyword>
<dbReference type="Proteomes" id="UP000679247">
    <property type="component" value="Chromosome"/>
</dbReference>
<protein>
    <submittedName>
        <fullName evidence="1">Uncharacterized protein</fullName>
    </submittedName>
</protein>
<accession>A0ABX8FG13</accession>
<evidence type="ECO:0000313" key="1">
    <source>
        <dbReference type="EMBL" id="QVY62973.1"/>
    </source>
</evidence>
<sequence length="119" mass="12849">MPFQPLHIPRAPMPTVTLDKALRLSLGRGTIVALNISPSDYVVVSVDVENKRLGIAKQELAKVPGATAVKMDKRGYLGTAIGRLVASKLGMSESDLPIRFVSDGQVDEGTVHWHAFQAE</sequence>
<evidence type="ECO:0000313" key="2">
    <source>
        <dbReference type="Proteomes" id="UP000679247"/>
    </source>
</evidence>